<dbReference type="AlphaFoldDB" id="A0A1J0VDK3"/>
<proteinExistence type="predicted"/>
<organism evidence="3 4">
    <name type="scientific">Halomonas aestuarii</name>
    <dbReference type="NCBI Taxonomy" id="1897729"/>
    <lineage>
        <taxon>Bacteria</taxon>
        <taxon>Pseudomonadati</taxon>
        <taxon>Pseudomonadota</taxon>
        <taxon>Gammaproteobacteria</taxon>
        <taxon>Oceanospirillales</taxon>
        <taxon>Halomonadaceae</taxon>
        <taxon>Halomonas</taxon>
    </lineage>
</organism>
<dbReference type="PANTHER" id="PTHR36302:SF1">
    <property type="entry name" value="COPPER CHAPERONE PCU(A)C"/>
    <property type="match status" value="1"/>
</dbReference>
<dbReference type="RefSeq" id="WP_071942100.1">
    <property type="nucleotide sequence ID" value="NZ_CP018139.1"/>
</dbReference>
<feature type="signal peptide" evidence="2">
    <location>
        <begin position="1"/>
        <end position="19"/>
    </location>
</feature>
<dbReference type="KEGG" id="hsi:BOX17_03590"/>
<keyword evidence="2" id="KW-0732">Signal</keyword>
<dbReference type="PANTHER" id="PTHR36302">
    <property type="entry name" value="BLR7088 PROTEIN"/>
    <property type="match status" value="1"/>
</dbReference>
<evidence type="ECO:0000313" key="4">
    <source>
        <dbReference type="Proteomes" id="UP000181985"/>
    </source>
</evidence>
<evidence type="ECO:0008006" key="5">
    <source>
        <dbReference type="Google" id="ProtNLM"/>
    </source>
</evidence>
<dbReference type="EMBL" id="CP018139">
    <property type="protein sequence ID" value="APE30113.1"/>
    <property type="molecule type" value="Genomic_DNA"/>
</dbReference>
<dbReference type="InterPro" id="IPR036182">
    <property type="entry name" value="PCuAC_sf"/>
</dbReference>
<evidence type="ECO:0000313" key="3">
    <source>
        <dbReference type="EMBL" id="APE30113.1"/>
    </source>
</evidence>
<sequence length="174" mass="18435">MRLASLPLTLLSLSLFSAAAEAQSITVDDPQVRAVPPGSTTTAAFMSLTNPGETDLALVGGASPLAGTLELHNHVMVEGVMQMRRVDEIPIPAGETVHLAPGGWHLMMFDLAATPAEGENVELTLTLDNGERLTLEAPVRRVQPMQMSNQGGMGDDEMGHDEMGSDERDPPSAH</sequence>
<evidence type="ECO:0000256" key="2">
    <source>
        <dbReference type="SAM" id="SignalP"/>
    </source>
</evidence>
<dbReference type="OrthoDB" id="9796962at2"/>
<reference evidence="4" key="1">
    <citation type="submission" date="2016-11" db="EMBL/GenBank/DDBJ databases">
        <title>Halolamina sediminis sp. nov., an extremely halophilic archaeon isolated from solar salt.</title>
        <authorList>
            <person name="Koh H.-W."/>
            <person name="Rani S."/>
            <person name="Park S.-J."/>
        </authorList>
    </citation>
    <scope>NUCLEOTIDE SEQUENCE [LARGE SCALE GENOMIC DNA]</scope>
    <source>
        <strain evidence="4">Hb3</strain>
    </source>
</reference>
<dbReference type="InterPro" id="IPR058248">
    <property type="entry name" value="Lxx211020-like"/>
</dbReference>
<protein>
    <recommendedName>
        <fullName evidence="5">Copper chaperone PCu(A)C</fullName>
    </recommendedName>
</protein>
<evidence type="ECO:0000256" key="1">
    <source>
        <dbReference type="SAM" id="MobiDB-lite"/>
    </source>
</evidence>
<keyword evidence="4" id="KW-1185">Reference proteome</keyword>
<feature type="chain" id="PRO_5012814231" description="Copper chaperone PCu(A)C" evidence="2">
    <location>
        <begin position="20"/>
        <end position="174"/>
    </location>
</feature>
<dbReference type="Gene3D" id="2.60.40.1890">
    <property type="entry name" value="PCu(A)C copper chaperone"/>
    <property type="match status" value="1"/>
</dbReference>
<dbReference type="Pfam" id="PF04314">
    <property type="entry name" value="PCuAC"/>
    <property type="match status" value="1"/>
</dbReference>
<accession>A0A1J0VDK3</accession>
<name>A0A1J0VDK3_9GAMM</name>
<feature type="region of interest" description="Disordered" evidence="1">
    <location>
        <begin position="145"/>
        <end position="174"/>
    </location>
</feature>
<dbReference type="InterPro" id="IPR007410">
    <property type="entry name" value="LpqE-like"/>
</dbReference>
<gene>
    <name evidence="3" type="ORF">BOX17_03590</name>
</gene>
<dbReference type="SUPFAM" id="SSF110087">
    <property type="entry name" value="DR1885-like metal-binding protein"/>
    <property type="match status" value="1"/>
</dbReference>
<dbReference type="Proteomes" id="UP000181985">
    <property type="component" value="Chromosome"/>
</dbReference>
<feature type="compositionally biased region" description="Basic and acidic residues" evidence="1">
    <location>
        <begin position="160"/>
        <end position="174"/>
    </location>
</feature>